<dbReference type="GO" id="GO:0003677">
    <property type="term" value="F:DNA binding"/>
    <property type="evidence" value="ECO:0007669"/>
    <property type="project" value="InterPro"/>
</dbReference>
<dbReference type="OrthoDB" id="9800332at2"/>
<protein>
    <recommendedName>
        <fullName evidence="7">Shikimate kinase</fullName>
        <shortName evidence="7">SK</shortName>
        <ecNumber evidence="7">2.7.1.71</ecNumber>
    </recommendedName>
</protein>
<dbReference type="SUPFAM" id="SSF46894">
    <property type="entry name" value="C-terminal effector domain of the bipartite response regulators"/>
    <property type="match status" value="1"/>
</dbReference>
<keyword evidence="2 7" id="KW-0808">Transferase</keyword>
<comment type="cofactor">
    <cofactor evidence="7">
        <name>Mg(2+)</name>
        <dbReference type="ChEBI" id="CHEBI:18420"/>
    </cofactor>
    <text evidence="7">Binds 1 Mg(2+) ion per subunit.</text>
</comment>
<dbReference type="Gene3D" id="1.10.10.10">
    <property type="entry name" value="Winged helix-like DNA-binding domain superfamily/Winged helix DNA-binding domain"/>
    <property type="match status" value="1"/>
</dbReference>
<feature type="binding site" evidence="7">
    <location>
        <position position="82"/>
    </location>
    <ligand>
        <name>substrate</name>
    </ligand>
</feature>
<proteinExistence type="inferred from homology"/>
<dbReference type="UniPathway" id="UPA00053">
    <property type="reaction ID" value="UER00088"/>
</dbReference>
<dbReference type="InterPro" id="IPR016032">
    <property type="entry name" value="Sig_transdc_resp-reg_C-effctor"/>
</dbReference>
<keyword evidence="4 7" id="KW-0418">Kinase</keyword>
<comment type="caution">
    <text evidence="7">Lacks conserved residue(s) required for the propagation of feature annotation.</text>
</comment>
<keyword evidence="1 7" id="KW-0028">Amino-acid biosynthesis</keyword>
<dbReference type="InterPro" id="IPR036388">
    <property type="entry name" value="WH-like_DNA-bd_sf"/>
</dbReference>
<keyword evidence="10" id="KW-1185">Reference proteome</keyword>
<dbReference type="GO" id="GO:0004765">
    <property type="term" value="F:shikimate kinase activity"/>
    <property type="evidence" value="ECO:0007669"/>
    <property type="project" value="UniProtKB-UniRule"/>
</dbReference>
<dbReference type="HAMAP" id="MF_00109">
    <property type="entry name" value="Shikimate_kinase"/>
    <property type="match status" value="1"/>
</dbReference>
<evidence type="ECO:0000259" key="8">
    <source>
        <dbReference type="PROSITE" id="PS50043"/>
    </source>
</evidence>
<comment type="pathway">
    <text evidence="7">Metabolic intermediate biosynthesis; chorismate biosynthesis; chorismate from D-erythrose 4-phosphate and phosphoenolpyruvate: step 5/7.</text>
</comment>
<dbReference type="GO" id="GO:0008652">
    <property type="term" value="P:amino acid biosynthetic process"/>
    <property type="evidence" value="ECO:0007669"/>
    <property type="project" value="UniProtKB-KW"/>
</dbReference>
<dbReference type="Proteomes" id="UP000044071">
    <property type="component" value="Unassembled WGS sequence"/>
</dbReference>
<dbReference type="Pfam" id="PF01202">
    <property type="entry name" value="SKI"/>
    <property type="match status" value="1"/>
</dbReference>
<dbReference type="eggNOG" id="COG0703">
    <property type="taxonomic scope" value="Bacteria"/>
</dbReference>
<accession>A0A078KX68</accession>
<dbReference type="GO" id="GO:0009073">
    <property type="term" value="P:aromatic amino acid family biosynthetic process"/>
    <property type="evidence" value="ECO:0007669"/>
    <property type="project" value="UniProtKB-KW"/>
</dbReference>
<feature type="binding site" evidence="7">
    <location>
        <begin position="14"/>
        <end position="19"/>
    </location>
    <ligand>
        <name>ATP</name>
        <dbReference type="ChEBI" id="CHEBI:30616"/>
    </ligand>
</feature>
<comment type="catalytic activity">
    <reaction evidence="7">
        <text>shikimate + ATP = 3-phosphoshikimate + ADP + H(+)</text>
        <dbReference type="Rhea" id="RHEA:13121"/>
        <dbReference type="ChEBI" id="CHEBI:15378"/>
        <dbReference type="ChEBI" id="CHEBI:30616"/>
        <dbReference type="ChEBI" id="CHEBI:36208"/>
        <dbReference type="ChEBI" id="CHEBI:145989"/>
        <dbReference type="ChEBI" id="CHEBI:456216"/>
        <dbReference type="EC" id="2.7.1.71"/>
    </reaction>
</comment>
<gene>
    <name evidence="9" type="primary">aroK_2</name>
    <name evidence="7" type="synonym">aroK</name>
    <name evidence="9" type="ORF">BN59_03310</name>
</gene>
<keyword evidence="7" id="KW-0479">Metal-binding</keyword>
<comment type="similarity">
    <text evidence="7">Belongs to the shikimate kinase family.</text>
</comment>
<dbReference type="SUPFAM" id="SSF52540">
    <property type="entry name" value="P-loop containing nucleoside triphosphate hydrolases"/>
    <property type="match status" value="1"/>
</dbReference>
<dbReference type="InterPro" id="IPR027417">
    <property type="entry name" value="P-loop_NTPase"/>
</dbReference>
<feature type="domain" description="HTH luxR-type" evidence="8">
    <location>
        <begin position="192"/>
        <end position="257"/>
    </location>
</feature>
<dbReference type="PRINTS" id="PR01100">
    <property type="entry name" value="SHIKIMTKNASE"/>
</dbReference>
<evidence type="ECO:0000256" key="3">
    <source>
        <dbReference type="ARBA" id="ARBA00022741"/>
    </source>
</evidence>
<organism evidence="9 10">
    <name type="scientific">Legionella massiliensis</name>
    <dbReference type="NCBI Taxonomy" id="1034943"/>
    <lineage>
        <taxon>Bacteria</taxon>
        <taxon>Pseudomonadati</taxon>
        <taxon>Pseudomonadota</taxon>
        <taxon>Gammaproteobacteria</taxon>
        <taxon>Legionellales</taxon>
        <taxon>Legionellaceae</taxon>
        <taxon>Legionella</taxon>
    </lineage>
</organism>
<dbReference type="GO" id="GO:0005829">
    <property type="term" value="C:cytosol"/>
    <property type="evidence" value="ECO:0007669"/>
    <property type="project" value="TreeGrafter"/>
</dbReference>
<dbReference type="GO" id="GO:0000287">
    <property type="term" value="F:magnesium ion binding"/>
    <property type="evidence" value="ECO:0007669"/>
    <property type="project" value="UniProtKB-UniRule"/>
</dbReference>
<feature type="binding site" evidence="7">
    <location>
        <position position="136"/>
    </location>
    <ligand>
        <name>substrate</name>
    </ligand>
</feature>
<evidence type="ECO:0000313" key="9">
    <source>
        <dbReference type="EMBL" id="CDZ78995.1"/>
    </source>
</evidence>
<dbReference type="SMART" id="SM00421">
    <property type="entry name" value="HTH_LUXR"/>
    <property type="match status" value="1"/>
</dbReference>
<dbReference type="InterPro" id="IPR000792">
    <property type="entry name" value="Tscrpt_reg_LuxR_C"/>
</dbReference>
<evidence type="ECO:0000256" key="4">
    <source>
        <dbReference type="ARBA" id="ARBA00022777"/>
    </source>
</evidence>
<dbReference type="Pfam" id="PF00196">
    <property type="entry name" value="GerE"/>
    <property type="match status" value="1"/>
</dbReference>
<dbReference type="PRINTS" id="PR00038">
    <property type="entry name" value="HTHLUXR"/>
</dbReference>
<reference evidence="9 10" key="1">
    <citation type="submission" date="2014-06" db="EMBL/GenBank/DDBJ databases">
        <authorList>
            <person name="Urmite Genomes Urmite Genomes"/>
        </authorList>
    </citation>
    <scope>NUCLEOTIDE SEQUENCE [LARGE SCALE GENOMIC DNA]</scope>
</reference>
<dbReference type="STRING" id="1034943.BN59_03310"/>
<evidence type="ECO:0000313" key="10">
    <source>
        <dbReference type="Proteomes" id="UP000044071"/>
    </source>
</evidence>
<dbReference type="PANTHER" id="PTHR21087:SF16">
    <property type="entry name" value="SHIKIMATE KINASE 1, CHLOROPLASTIC"/>
    <property type="match status" value="1"/>
</dbReference>
<feature type="binding site" evidence="7">
    <location>
        <position position="36"/>
    </location>
    <ligand>
        <name>substrate</name>
    </ligand>
</feature>
<keyword evidence="7" id="KW-0460">Magnesium</keyword>
<evidence type="ECO:0000256" key="5">
    <source>
        <dbReference type="ARBA" id="ARBA00022840"/>
    </source>
</evidence>
<comment type="subcellular location">
    <subcellularLocation>
        <location evidence="7">Cytoplasm</location>
    </subcellularLocation>
</comment>
<dbReference type="GO" id="GO:0006355">
    <property type="term" value="P:regulation of DNA-templated transcription"/>
    <property type="evidence" value="ECO:0007669"/>
    <property type="project" value="InterPro"/>
</dbReference>
<evidence type="ECO:0000256" key="7">
    <source>
        <dbReference type="HAMAP-Rule" id="MF_00109"/>
    </source>
</evidence>
<dbReference type="Gene3D" id="3.40.50.300">
    <property type="entry name" value="P-loop containing nucleotide triphosphate hydrolases"/>
    <property type="match status" value="1"/>
</dbReference>
<keyword evidence="5 7" id="KW-0067">ATP-binding</keyword>
<name>A0A078KX68_9GAMM</name>
<sequence length="257" mass="28809">MTEYKRIFIVGQPGAGKGLIAKMLAEKLGWRFVDADLGIEFNIGKTLRDICGTEGESQFLSCQNEILSSLITKENIVVATDGTIACNEQNRQILRSEFTVFLQVTTASQLQRTSRDNLPLLAGDMREFFDLLHQQRDEDFEKVATLSIDTEDNNVERHILNITKQLAGGSKVEGKNTLIELETKDLILFHKQQHHPINLTEQQARCLKLLAKGKTSKEIALLLGISYRTVEGNLAKLMEDTGCSSSKELIVLYLDKP</sequence>
<comment type="subunit">
    <text evidence="7">Monomer.</text>
</comment>
<dbReference type="InterPro" id="IPR031322">
    <property type="entry name" value="Shikimate/glucono_kinase"/>
</dbReference>
<dbReference type="PROSITE" id="PS50043">
    <property type="entry name" value="HTH_LUXR_2"/>
    <property type="match status" value="1"/>
</dbReference>
<dbReference type="RefSeq" id="WP_044012159.1">
    <property type="nucleotide sequence ID" value="NZ_CCVW01000004.1"/>
</dbReference>
<comment type="function">
    <text evidence="7">Catalyzes the specific phosphorylation of the 3-hydroxyl group of shikimic acid using ATP as a cosubstrate.</text>
</comment>
<evidence type="ECO:0000256" key="1">
    <source>
        <dbReference type="ARBA" id="ARBA00022605"/>
    </source>
</evidence>
<evidence type="ECO:0000256" key="2">
    <source>
        <dbReference type="ARBA" id="ARBA00022679"/>
    </source>
</evidence>
<dbReference type="EC" id="2.7.1.71" evidence="7"/>
<dbReference type="CDD" id="cd06170">
    <property type="entry name" value="LuxR_C_like"/>
    <property type="match status" value="1"/>
</dbReference>
<dbReference type="PANTHER" id="PTHR21087">
    <property type="entry name" value="SHIKIMATE KINASE"/>
    <property type="match status" value="1"/>
</dbReference>
<keyword evidence="6 7" id="KW-0057">Aromatic amino acid biosynthesis</keyword>
<dbReference type="CDD" id="cd00464">
    <property type="entry name" value="SK"/>
    <property type="match status" value="1"/>
</dbReference>
<dbReference type="InterPro" id="IPR000623">
    <property type="entry name" value="Shikimate_kinase/TSH1"/>
</dbReference>
<dbReference type="AlphaFoldDB" id="A0A078KX68"/>
<keyword evidence="3 7" id="KW-0547">Nucleotide-binding</keyword>
<dbReference type="GO" id="GO:0009423">
    <property type="term" value="P:chorismate biosynthetic process"/>
    <property type="evidence" value="ECO:0007669"/>
    <property type="project" value="UniProtKB-UniRule"/>
</dbReference>
<keyword evidence="7" id="KW-0963">Cytoplasm</keyword>
<dbReference type="GO" id="GO:0005524">
    <property type="term" value="F:ATP binding"/>
    <property type="evidence" value="ECO:0007669"/>
    <property type="project" value="UniProtKB-UniRule"/>
</dbReference>
<evidence type="ECO:0000256" key="6">
    <source>
        <dbReference type="ARBA" id="ARBA00023141"/>
    </source>
</evidence>
<dbReference type="EMBL" id="CCSB01000004">
    <property type="protein sequence ID" value="CDZ78995.1"/>
    <property type="molecule type" value="Genomic_DNA"/>
</dbReference>